<proteinExistence type="predicted"/>
<dbReference type="OrthoDB" id="2288928at2759"/>
<dbReference type="Pfam" id="PF06985">
    <property type="entry name" value="HET"/>
    <property type="match status" value="1"/>
</dbReference>
<dbReference type="CDD" id="cd02440">
    <property type="entry name" value="AdoMet_MTases"/>
    <property type="match status" value="1"/>
</dbReference>
<organism evidence="2 3">
    <name type="scientific">Fusarium heterosporum</name>
    <dbReference type="NCBI Taxonomy" id="42747"/>
    <lineage>
        <taxon>Eukaryota</taxon>
        <taxon>Fungi</taxon>
        <taxon>Dikarya</taxon>
        <taxon>Ascomycota</taxon>
        <taxon>Pezizomycotina</taxon>
        <taxon>Sordariomycetes</taxon>
        <taxon>Hypocreomycetidae</taxon>
        <taxon>Hypocreales</taxon>
        <taxon>Nectriaceae</taxon>
        <taxon>Fusarium</taxon>
        <taxon>Fusarium heterosporum species complex</taxon>
    </lineage>
</organism>
<dbReference type="PANTHER" id="PTHR24148">
    <property type="entry name" value="ANKYRIN REPEAT DOMAIN-CONTAINING PROTEIN 39 HOMOLOG-RELATED"/>
    <property type="match status" value="1"/>
</dbReference>
<keyword evidence="3" id="KW-1185">Reference proteome</keyword>
<name>A0A8H5TFY2_FUSHE</name>
<dbReference type="Pfam" id="PF26639">
    <property type="entry name" value="Het-6_barrel"/>
    <property type="match status" value="1"/>
</dbReference>
<dbReference type="PANTHER" id="PTHR24148:SF80">
    <property type="entry name" value="HETEROKARYON INCOMPATIBILITY DOMAIN-CONTAINING PROTEIN"/>
    <property type="match status" value="1"/>
</dbReference>
<accession>A0A8H5TFY2</accession>
<reference evidence="2 3" key="1">
    <citation type="submission" date="2020-05" db="EMBL/GenBank/DDBJ databases">
        <title>Identification and distribution of gene clusters putatively required for synthesis of sphingolipid metabolism inhibitors in phylogenetically diverse species of the filamentous fungus Fusarium.</title>
        <authorList>
            <person name="Kim H.-S."/>
            <person name="Busman M."/>
            <person name="Brown D.W."/>
            <person name="Divon H."/>
            <person name="Uhlig S."/>
            <person name="Proctor R.H."/>
        </authorList>
    </citation>
    <scope>NUCLEOTIDE SEQUENCE [LARGE SCALE GENOMIC DNA]</scope>
    <source>
        <strain evidence="2 3">NRRL 20693</strain>
    </source>
</reference>
<dbReference type="InterPro" id="IPR052895">
    <property type="entry name" value="HetReg/Transcr_Mod"/>
</dbReference>
<gene>
    <name evidence="2" type="ORF">FHETE_5320</name>
</gene>
<feature type="domain" description="Heterokaryon incompatibility" evidence="1">
    <location>
        <begin position="45"/>
        <end position="192"/>
    </location>
</feature>
<dbReference type="Gene3D" id="3.40.50.150">
    <property type="entry name" value="Vaccinia Virus protein VP39"/>
    <property type="match status" value="1"/>
</dbReference>
<dbReference type="InterPro" id="IPR010730">
    <property type="entry name" value="HET"/>
</dbReference>
<evidence type="ECO:0000259" key="1">
    <source>
        <dbReference type="Pfam" id="PF06985"/>
    </source>
</evidence>
<dbReference type="Pfam" id="PF13489">
    <property type="entry name" value="Methyltransf_23"/>
    <property type="match status" value="1"/>
</dbReference>
<evidence type="ECO:0000313" key="3">
    <source>
        <dbReference type="Proteomes" id="UP000567885"/>
    </source>
</evidence>
<dbReference type="AlphaFoldDB" id="A0A8H5TFY2"/>
<dbReference type="EMBL" id="JAAGWQ010000094">
    <property type="protein sequence ID" value="KAF5668384.1"/>
    <property type="molecule type" value="Genomic_DNA"/>
</dbReference>
<dbReference type="SUPFAM" id="SSF53335">
    <property type="entry name" value="S-adenosyl-L-methionine-dependent methyltransferases"/>
    <property type="match status" value="1"/>
</dbReference>
<comment type="caution">
    <text evidence="2">The sequence shown here is derived from an EMBL/GenBank/DDBJ whole genome shotgun (WGS) entry which is preliminary data.</text>
</comment>
<protein>
    <submittedName>
        <fullName evidence="2">Heterokaryon incompatibility protein</fullName>
    </submittedName>
</protein>
<dbReference type="InterPro" id="IPR029063">
    <property type="entry name" value="SAM-dependent_MTases_sf"/>
</dbReference>
<dbReference type="Proteomes" id="UP000567885">
    <property type="component" value="Unassembled WGS sequence"/>
</dbReference>
<evidence type="ECO:0000313" key="2">
    <source>
        <dbReference type="EMBL" id="KAF5668384.1"/>
    </source>
</evidence>
<sequence>MTHFQPLSYTEIPPAHIRLLRINTDQRSPDVGTLEVVSLENAPTFYALSHSWGTQVQSQVVQVGGEHLFLTPGLAAGLEVLQTLARQESSLEPPLKYIWIDSICVNQQSTEDLWLGKEFEWGASAWGLVEQIYGVFHSRYPDTKTEADIPSNTYSDASHHSTGLPSWYHPSWGYLNQLMDIEWFSRIWVVQEVVLSRRDPIIICGNRLYPWHHLHWASAWMRRTGYMRLPQISERLLNVFIMGNLRHCLARWPLDALMAFTQTKFHATDQRDKIYGLLGLAAECQDNSQMPEALRPDYSIELTQTYLKVARYLLEKGSSLAILTRARGTKGSPMIRQRVYDLEDLPSWTPDWSDFRVFNKGIRTSLARVHFSDKEEPPRLGFPQVYAASASIDMKLYDSEDISVLRVGGAKLAAVTQVYSFDGNEASKDDFELVIESKLQNAWNVYASNVAVDKTNMASWATRFIKATTAERHGLIGRRWEQTLRDGMAYLYRLLDDNHERMLLPFTGGDRADFMELLQQLSYGGQPDEYAFLAYTYCFNRCFLVTSTGNVGIGPSDTHPGDGAVVIFGGQVPYVMRNDGIWWSFLGELYLDGYMNGEVNDAIDNGYIQTQAVDPDFDSALEVLSEGKYAFPNDDAENERLGDLQDNLYLITLGGKRALNPGAENAKRVLDMGTGTGIWALEFADEHPAAEVIGVDLSPIQPPFVPPNCSFEIDDLEKDWTWKLPFDFIFSRMMTGSFSDPPAMAKKAYQQVQRLSTSGGWYEIQGIQIPVFCDDGTIDPETSPVMKWQAGLIEGSKRLGRPLGESDKYKSILEKAGFKNVVENIFKWPTNSWPKDPKLKEIGKWNLVNFDAGLEGVSLALFTRVLGWTKEESMALCADVRKEMRNPKVHGYYKIYVVYGQKPEKEASD</sequence>